<dbReference type="EMBL" id="MU277262">
    <property type="protein sequence ID" value="KAI0056576.1"/>
    <property type="molecule type" value="Genomic_DNA"/>
</dbReference>
<sequence length="349" mass="37765">MSPSWFSSRTTNQSGTPRYAPPPGPPPTSTQQVRYQPPPGPPPGRQGQEFPPPPGPPPSHASSSRSNPPAWAPAPERSHTLGLYNEASDDNYRRAEAFCAHNPLQPPGLLPSDVVERIQAEGSGAWGIQWPSPAMAHTVDIQGDVKGDPARSTGAWRVRSKANCTDLCLLSSLPIAAGLYDIRGKQGVYYEVRVNRMDGVIAIGTACKPYPEFRLPGWNRLSAALHLDDRRKFFEDPDGGRDYASMDAVAAGDVVGCGYEFARGALFFTHNGRRLEDAFTGIYLPRVAHDVYAAIGVDGKNDLEVNFGGTLFEWKAGNDWAWRVEGHVGTMAGSAPGQDEDLPAYEARG</sequence>
<dbReference type="Proteomes" id="UP000814140">
    <property type="component" value="Unassembled WGS sequence"/>
</dbReference>
<reference evidence="1" key="2">
    <citation type="journal article" date="2022" name="New Phytol.">
        <title>Evolutionary transition to the ectomycorrhizal habit in the genomes of a hyperdiverse lineage of mushroom-forming fungi.</title>
        <authorList>
            <person name="Looney B."/>
            <person name="Miyauchi S."/>
            <person name="Morin E."/>
            <person name="Drula E."/>
            <person name="Courty P.E."/>
            <person name="Kohler A."/>
            <person name="Kuo A."/>
            <person name="LaButti K."/>
            <person name="Pangilinan J."/>
            <person name="Lipzen A."/>
            <person name="Riley R."/>
            <person name="Andreopoulos W."/>
            <person name="He G."/>
            <person name="Johnson J."/>
            <person name="Nolan M."/>
            <person name="Tritt A."/>
            <person name="Barry K.W."/>
            <person name="Grigoriev I.V."/>
            <person name="Nagy L.G."/>
            <person name="Hibbett D."/>
            <person name="Henrissat B."/>
            <person name="Matheny P.B."/>
            <person name="Labbe J."/>
            <person name="Martin F.M."/>
        </authorList>
    </citation>
    <scope>NUCLEOTIDE SEQUENCE</scope>
    <source>
        <strain evidence="1">HHB10654</strain>
    </source>
</reference>
<name>A0ACB8SL16_9AGAM</name>
<gene>
    <name evidence="1" type="ORF">BV25DRAFT_1832122</name>
</gene>
<evidence type="ECO:0000313" key="1">
    <source>
        <dbReference type="EMBL" id="KAI0056576.1"/>
    </source>
</evidence>
<protein>
    <submittedName>
        <fullName evidence="1">Uncharacterized protein</fullName>
    </submittedName>
</protein>
<proteinExistence type="predicted"/>
<accession>A0ACB8SL16</accession>
<keyword evidence="2" id="KW-1185">Reference proteome</keyword>
<comment type="caution">
    <text evidence="1">The sequence shown here is derived from an EMBL/GenBank/DDBJ whole genome shotgun (WGS) entry which is preliminary data.</text>
</comment>
<evidence type="ECO:0000313" key="2">
    <source>
        <dbReference type="Proteomes" id="UP000814140"/>
    </source>
</evidence>
<organism evidence="1 2">
    <name type="scientific">Artomyces pyxidatus</name>
    <dbReference type="NCBI Taxonomy" id="48021"/>
    <lineage>
        <taxon>Eukaryota</taxon>
        <taxon>Fungi</taxon>
        <taxon>Dikarya</taxon>
        <taxon>Basidiomycota</taxon>
        <taxon>Agaricomycotina</taxon>
        <taxon>Agaricomycetes</taxon>
        <taxon>Russulales</taxon>
        <taxon>Auriscalpiaceae</taxon>
        <taxon>Artomyces</taxon>
    </lineage>
</organism>
<reference evidence="1" key="1">
    <citation type="submission" date="2021-03" db="EMBL/GenBank/DDBJ databases">
        <authorList>
            <consortium name="DOE Joint Genome Institute"/>
            <person name="Ahrendt S."/>
            <person name="Looney B.P."/>
            <person name="Miyauchi S."/>
            <person name="Morin E."/>
            <person name="Drula E."/>
            <person name="Courty P.E."/>
            <person name="Chicoki N."/>
            <person name="Fauchery L."/>
            <person name="Kohler A."/>
            <person name="Kuo A."/>
            <person name="Labutti K."/>
            <person name="Pangilinan J."/>
            <person name="Lipzen A."/>
            <person name="Riley R."/>
            <person name="Andreopoulos W."/>
            <person name="He G."/>
            <person name="Johnson J."/>
            <person name="Barry K.W."/>
            <person name="Grigoriev I.V."/>
            <person name="Nagy L."/>
            <person name="Hibbett D."/>
            <person name="Henrissat B."/>
            <person name="Matheny P.B."/>
            <person name="Labbe J."/>
            <person name="Martin F."/>
        </authorList>
    </citation>
    <scope>NUCLEOTIDE SEQUENCE</scope>
    <source>
        <strain evidence="1">HHB10654</strain>
    </source>
</reference>